<accession>A0ABS2QE62</accession>
<evidence type="ECO:0000313" key="3">
    <source>
        <dbReference type="Proteomes" id="UP000823486"/>
    </source>
</evidence>
<comment type="caution">
    <text evidence="2">The sequence shown here is derived from an EMBL/GenBank/DDBJ whole genome shotgun (WGS) entry which is preliminary data.</text>
</comment>
<protein>
    <submittedName>
        <fullName evidence="2">Uncharacterized protein</fullName>
    </submittedName>
</protein>
<dbReference type="Proteomes" id="UP000823486">
    <property type="component" value="Unassembled WGS sequence"/>
</dbReference>
<evidence type="ECO:0000313" key="2">
    <source>
        <dbReference type="EMBL" id="MBM7691462.1"/>
    </source>
</evidence>
<feature type="compositionally biased region" description="Basic and acidic residues" evidence="1">
    <location>
        <begin position="1"/>
        <end position="12"/>
    </location>
</feature>
<sequence length="47" mass="5443">MYEEKSEERLKQELGTFFTDPKREALPSSDNEINRPVDSGEGLEIEK</sequence>
<proteinExistence type="predicted"/>
<reference evidence="2 3" key="1">
    <citation type="submission" date="2021-01" db="EMBL/GenBank/DDBJ databases">
        <title>Genomic Encyclopedia of Type Strains, Phase IV (KMG-IV): sequencing the most valuable type-strain genomes for metagenomic binning, comparative biology and taxonomic classification.</title>
        <authorList>
            <person name="Goeker M."/>
        </authorList>
    </citation>
    <scope>NUCLEOTIDE SEQUENCE [LARGE SCALE GENOMIC DNA]</scope>
    <source>
        <strain evidence="2 3">DSM 105482</strain>
    </source>
</reference>
<organism evidence="2 3">
    <name type="scientific">Peribacillus deserti</name>
    <dbReference type="NCBI Taxonomy" id="673318"/>
    <lineage>
        <taxon>Bacteria</taxon>
        <taxon>Bacillati</taxon>
        <taxon>Bacillota</taxon>
        <taxon>Bacilli</taxon>
        <taxon>Bacillales</taxon>
        <taxon>Bacillaceae</taxon>
        <taxon>Peribacillus</taxon>
    </lineage>
</organism>
<name>A0ABS2QE62_9BACI</name>
<keyword evidence="3" id="KW-1185">Reference proteome</keyword>
<dbReference type="RefSeq" id="WP_204538990.1">
    <property type="nucleotide sequence ID" value="NZ_JAFBFI010000002.1"/>
</dbReference>
<evidence type="ECO:0000256" key="1">
    <source>
        <dbReference type="SAM" id="MobiDB-lite"/>
    </source>
</evidence>
<gene>
    <name evidence="2" type="ORF">JOC77_000867</name>
</gene>
<feature type="region of interest" description="Disordered" evidence="1">
    <location>
        <begin position="1"/>
        <end position="47"/>
    </location>
</feature>
<dbReference type="EMBL" id="JAFBFI010000002">
    <property type="protein sequence ID" value="MBM7691462.1"/>
    <property type="molecule type" value="Genomic_DNA"/>
</dbReference>